<sequence>MFVRNAWYCAGWNYEVTQGRDNLVAREIAGERVVLYRKPSGEIVALEDRCPHRQAALSRGRKEGDSLRCMYHGMKFAADGACTEIPGQSVIPERACVRAFPVVEKDDWIWVWMGDAAKADPKLICFAVGPSHPDWVIRTSKMRVNCNYRLEIANLADLSHLAWVHENTVGGSRKYPEAKPQHTLTPRGMNSFFWVRQVPPTAAVAHLFAEGTLFDLRFEIQMTVPCNWIMHFTIYTAGTATEGDSNGQLVADTYTCQAVTPRDADSVDYYYSWGASRATEFPGLSDMLRDTLNIAFREDADVLEAQHIRVKERPHLKTIDIALDAGPGKMLWVLDKLLKEEGEPRTVAA</sequence>
<dbReference type="GO" id="GO:0046872">
    <property type="term" value="F:metal ion binding"/>
    <property type="evidence" value="ECO:0007669"/>
    <property type="project" value="UniProtKB-KW"/>
</dbReference>
<proteinExistence type="predicted"/>
<dbReference type="Gene3D" id="3.90.380.10">
    <property type="entry name" value="Naphthalene 1,2-dioxygenase Alpha Subunit, Chain A, domain 1"/>
    <property type="match status" value="1"/>
</dbReference>
<gene>
    <name evidence="7" type="ORF">DFR24_2930</name>
</gene>
<evidence type="ECO:0000256" key="5">
    <source>
        <dbReference type="ARBA" id="ARBA00023014"/>
    </source>
</evidence>
<dbReference type="SUPFAM" id="SSF50022">
    <property type="entry name" value="ISP domain"/>
    <property type="match status" value="1"/>
</dbReference>
<dbReference type="InterPro" id="IPR050584">
    <property type="entry name" value="Cholesterol_7-desaturase"/>
</dbReference>
<keyword evidence="8" id="KW-1185">Reference proteome</keyword>
<dbReference type="InterPro" id="IPR017941">
    <property type="entry name" value="Rieske_2Fe-2S"/>
</dbReference>
<dbReference type="SUPFAM" id="SSF55961">
    <property type="entry name" value="Bet v1-like"/>
    <property type="match status" value="1"/>
</dbReference>
<evidence type="ECO:0000256" key="4">
    <source>
        <dbReference type="ARBA" id="ARBA00023004"/>
    </source>
</evidence>
<keyword evidence="5" id="KW-0411">Iron-sulfur</keyword>
<evidence type="ECO:0000259" key="6">
    <source>
        <dbReference type="PROSITE" id="PS51296"/>
    </source>
</evidence>
<evidence type="ECO:0000256" key="3">
    <source>
        <dbReference type="ARBA" id="ARBA00023002"/>
    </source>
</evidence>
<protein>
    <submittedName>
        <fullName evidence="7">Vanillate O-demethylase monooxygenase subunit</fullName>
    </submittedName>
</protein>
<reference evidence="7 8" key="1">
    <citation type="submission" date="2019-03" db="EMBL/GenBank/DDBJ databases">
        <title>Genomic Encyclopedia of Type Strains, Phase IV (KMG-IV): sequencing the most valuable type-strain genomes for metagenomic binning, comparative biology and taxonomic classification.</title>
        <authorList>
            <person name="Goeker M."/>
        </authorList>
    </citation>
    <scope>NUCLEOTIDE SEQUENCE [LARGE SCALE GENOMIC DNA]</scope>
    <source>
        <strain evidence="7 8">DSM 26377</strain>
    </source>
</reference>
<keyword evidence="2" id="KW-0479">Metal-binding</keyword>
<comment type="caution">
    <text evidence="7">The sequence shown here is derived from an EMBL/GenBank/DDBJ whole genome shotgun (WGS) entry which is preliminary data.</text>
</comment>
<dbReference type="Pfam" id="PF19112">
    <property type="entry name" value="VanA_C"/>
    <property type="match status" value="1"/>
</dbReference>
<keyword evidence="7" id="KW-0503">Monooxygenase</keyword>
<dbReference type="GO" id="GO:0004497">
    <property type="term" value="F:monooxygenase activity"/>
    <property type="evidence" value="ECO:0007669"/>
    <property type="project" value="UniProtKB-KW"/>
</dbReference>
<accession>A0A4R7P4D8</accession>
<keyword evidence="7" id="KW-0808">Transferase</keyword>
<evidence type="ECO:0000256" key="2">
    <source>
        <dbReference type="ARBA" id="ARBA00022723"/>
    </source>
</evidence>
<dbReference type="PANTHER" id="PTHR21266">
    <property type="entry name" value="IRON-SULFUR DOMAIN CONTAINING PROTEIN"/>
    <property type="match status" value="1"/>
</dbReference>
<evidence type="ECO:0000256" key="1">
    <source>
        <dbReference type="ARBA" id="ARBA00022714"/>
    </source>
</evidence>
<keyword evidence="7" id="KW-0489">Methyltransferase</keyword>
<keyword evidence="3" id="KW-0560">Oxidoreductase</keyword>
<dbReference type="Gene3D" id="2.102.10.10">
    <property type="entry name" value="Rieske [2Fe-2S] iron-sulphur domain"/>
    <property type="match status" value="1"/>
</dbReference>
<keyword evidence="1" id="KW-0001">2Fe-2S</keyword>
<evidence type="ECO:0000313" key="8">
    <source>
        <dbReference type="Proteomes" id="UP000295341"/>
    </source>
</evidence>
<keyword evidence="4" id="KW-0408">Iron</keyword>
<dbReference type="GO" id="GO:0032259">
    <property type="term" value="P:methylation"/>
    <property type="evidence" value="ECO:0007669"/>
    <property type="project" value="UniProtKB-KW"/>
</dbReference>
<name>A0A4R7P4D8_9GAMM</name>
<dbReference type="AlphaFoldDB" id="A0A4R7P4D8"/>
<dbReference type="Proteomes" id="UP000295341">
    <property type="component" value="Unassembled WGS sequence"/>
</dbReference>
<dbReference type="OrthoDB" id="9769355at2"/>
<organism evidence="7 8">
    <name type="scientific">Panacagrimonas perspica</name>
    <dbReference type="NCBI Taxonomy" id="381431"/>
    <lineage>
        <taxon>Bacteria</taxon>
        <taxon>Pseudomonadati</taxon>
        <taxon>Pseudomonadota</taxon>
        <taxon>Gammaproteobacteria</taxon>
        <taxon>Nevskiales</taxon>
        <taxon>Nevskiaceae</taxon>
        <taxon>Panacagrimonas</taxon>
    </lineage>
</organism>
<dbReference type="GO" id="GO:0008168">
    <property type="term" value="F:methyltransferase activity"/>
    <property type="evidence" value="ECO:0007669"/>
    <property type="project" value="UniProtKB-KW"/>
</dbReference>
<dbReference type="EMBL" id="SOBT01000009">
    <property type="protein sequence ID" value="TDU28557.1"/>
    <property type="molecule type" value="Genomic_DNA"/>
</dbReference>
<dbReference type="Pfam" id="PF00355">
    <property type="entry name" value="Rieske"/>
    <property type="match status" value="1"/>
</dbReference>
<dbReference type="PROSITE" id="PS51296">
    <property type="entry name" value="RIESKE"/>
    <property type="match status" value="1"/>
</dbReference>
<dbReference type="GO" id="GO:0051537">
    <property type="term" value="F:2 iron, 2 sulfur cluster binding"/>
    <property type="evidence" value="ECO:0007669"/>
    <property type="project" value="UniProtKB-KW"/>
</dbReference>
<dbReference type="RefSeq" id="WP_133882094.1">
    <property type="nucleotide sequence ID" value="NZ_MWIN01000024.1"/>
</dbReference>
<dbReference type="PANTHER" id="PTHR21266:SF60">
    <property type="entry name" value="3-KETOSTEROID-9-ALPHA-MONOOXYGENASE, OXYGENASE COMPONENT"/>
    <property type="match status" value="1"/>
</dbReference>
<evidence type="ECO:0000313" key="7">
    <source>
        <dbReference type="EMBL" id="TDU28557.1"/>
    </source>
</evidence>
<dbReference type="InterPro" id="IPR044043">
    <property type="entry name" value="VanA_C_cat"/>
</dbReference>
<feature type="domain" description="Rieske" evidence="6">
    <location>
        <begin position="7"/>
        <end position="111"/>
    </location>
</feature>
<dbReference type="InterPro" id="IPR036922">
    <property type="entry name" value="Rieske_2Fe-2S_sf"/>
</dbReference>